<keyword evidence="5 7" id="KW-0472">Membrane</keyword>
<dbReference type="PANTHER" id="PTHR23505:SF79">
    <property type="entry name" value="PROTEIN SPINSTER"/>
    <property type="match status" value="1"/>
</dbReference>
<proteinExistence type="inferred from homology"/>
<keyword evidence="2" id="KW-0813">Transport</keyword>
<dbReference type="PROSITE" id="PS50850">
    <property type="entry name" value="MFS"/>
    <property type="match status" value="1"/>
</dbReference>
<feature type="transmembrane region" description="Helical" evidence="7">
    <location>
        <begin position="150"/>
        <end position="170"/>
    </location>
</feature>
<evidence type="ECO:0000256" key="3">
    <source>
        <dbReference type="ARBA" id="ARBA00022692"/>
    </source>
</evidence>
<protein>
    <recommendedName>
        <fullName evidence="8">Major facilitator superfamily (MFS) profile domain-containing protein</fullName>
    </recommendedName>
</protein>
<feature type="domain" description="Major facilitator superfamily (MFS) profile" evidence="8">
    <location>
        <begin position="1"/>
        <end position="398"/>
    </location>
</feature>
<feature type="transmembrane region" description="Helical" evidence="7">
    <location>
        <begin position="337"/>
        <end position="355"/>
    </location>
</feature>
<dbReference type="InterPro" id="IPR036259">
    <property type="entry name" value="MFS_trans_sf"/>
</dbReference>
<keyword evidence="10" id="KW-1185">Reference proteome</keyword>
<evidence type="ECO:0000259" key="8">
    <source>
        <dbReference type="PROSITE" id="PS50850"/>
    </source>
</evidence>
<dbReference type="SUPFAM" id="SSF103473">
    <property type="entry name" value="MFS general substrate transporter"/>
    <property type="match status" value="1"/>
</dbReference>
<feature type="transmembrane region" description="Helical" evidence="7">
    <location>
        <begin position="28"/>
        <end position="55"/>
    </location>
</feature>
<keyword evidence="3 7" id="KW-0812">Transmembrane</keyword>
<evidence type="ECO:0000313" key="10">
    <source>
        <dbReference type="Proteomes" id="UP000007879"/>
    </source>
</evidence>
<dbReference type="AlphaFoldDB" id="A0AAN0IJC9"/>
<feature type="transmembrane region" description="Helical" evidence="7">
    <location>
        <begin position="204"/>
        <end position="224"/>
    </location>
</feature>
<evidence type="ECO:0000256" key="4">
    <source>
        <dbReference type="ARBA" id="ARBA00022989"/>
    </source>
</evidence>
<evidence type="ECO:0000256" key="7">
    <source>
        <dbReference type="SAM" id="Phobius"/>
    </source>
</evidence>
<feature type="transmembrane region" description="Helical" evidence="7">
    <location>
        <begin position="367"/>
        <end position="390"/>
    </location>
</feature>
<comment type="subcellular location">
    <subcellularLocation>
        <location evidence="1">Membrane</location>
        <topology evidence="1">Multi-pass membrane protein</topology>
    </subcellularLocation>
</comment>
<dbReference type="EnsemblMetazoa" id="XM_003391639.2">
    <property type="protein sequence ID" value="XP_003391687.2"/>
    <property type="gene ID" value="LOC100635089"/>
</dbReference>
<reference evidence="9" key="2">
    <citation type="submission" date="2024-06" db="UniProtKB">
        <authorList>
            <consortium name="EnsemblMetazoa"/>
        </authorList>
    </citation>
    <scope>IDENTIFICATION</scope>
</reference>
<feature type="transmembrane region" description="Helical" evidence="7">
    <location>
        <begin position="277"/>
        <end position="297"/>
    </location>
</feature>
<dbReference type="KEGG" id="aqu:100635089"/>
<comment type="similarity">
    <text evidence="6">Belongs to the major facilitator superfamily. Spinster (TC 2.A.1.49) family.</text>
</comment>
<dbReference type="Gene3D" id="1.20.1250.20">
    <property type="entry name" value="MFS general substrate transporter like domains"/>
    <property type="match status" value="1"/>
</dbReference>
<dbReference type="GO" id="GO:0022857">
    <property type="term" value="F:transmembrane transporter activity"/>
    <property type="evidence" value="ECO:0007669"/>
    <property type="project" value="InterPro"/>
</dbReference>
<dbReference type="RefSeq" id="XP_003391687.2">
    <property type="nucleotide sequence ID" value="XM_003391639.2"/>
</dbReference>
<dbReference type="Proteomes" id="UP000007879">
    <property type="component" value="Unassembled WGS sequence"/>
</dbReference>
<name>A0AAN0IJC9_AMPQE</name>
<feature type="transmembrane region" description="Helical" evidence="7">
    <location>
        <begin position="303"/>
        <end position="325"/>
    </location>
</feature>
<evidence type="ECO:0000256" key="1">
    <source>
        <dbReference type="ARBA" id="ARBA00004141"/>
    </source>
</evidence>
<organism evidence="9 10">
    <name type="scientific">Amphimedon queenslandica</name>
    <name type="common">Sponge</name>
    <dbReference type="NCBI Taxonomy" id="400682"/>
    <lineage>
        <taxon>Eukaryota</taxon>
        <taxon>Metazoa</taxon>
        <taxon>Porifera</taxon>
        <taxon>Demospongiae</taxon>
        <taxon>Heteroscleromorpha</taxon>
        <taxon>Haplosclerida</taxon>
        <taxon>Niphatidae</taxon>
        <taxon>Amphimedon</taxon>
    </lineage>
</organism>
<reference evidence="10" key="1">
    <citation type="journal article" date="2010" name="Nature">
        <title>The Amphimedon queenslandica genome and the evolution of animal complexity.</title>
        <authorList>
            <person name="Srivastava M."/>
            <person name="Simakov O."/>
            <person name="Chapman J."/>
            <person name="Fahey B."/>
            <person name="Gauthier M.E."/>
            <person name="Mitros T."/>
            <person name="Richards G.S."/>
            <person name="Conaco C."/>
            <person name="Dacre M."/>
            <person name="Hellsten U."/>
            <person name="Larroux C."/>
            <person name="Putnam N.H."/>
            <person name="Stanke M."/>
            <person name="Adamska M."/>
            <person name="Darling A."/>
            <person name="Degnan S.M."/>
            <person name="Oakley T.H."/>
            <person name="Plachetzki D.C."/>
            <person name="Zhai Y."/>
            <person name="Adamski M."/>
            <person name="Calcino A."/>
            <person name="Cummins S.F."/>
            <person name="Goodstein D.M."/>
            <person name="Harris C."/>
            <person name="Jackson D.J."/>
            <person name="Leys S.P."/>
            <person name="Shu S."/>
            <person name="Woodcroft B.J."/>
            <person name="Vervoort M."/>
            <person name="Kosik K.S."/>
            <person name="Manning G."/>
            <person name="Degnan B.M."/>
            <person name="Rokhsar D.S."/>
        </authorList>
    </citation>
    <scope>NUCLEOTIDE SEQUENCE [LARGE SCALE GENOMIC DNA]</scope>
</reference>
<keyword evidence="4 7" id="KW-1133">Transmembrane helix</keyword>
<evidence type="ECO:0000256" key="5">
    <source>
        <dbReference type="ARBA" id="ARBA00023136"/>
    </source>
</evidence>
<evidence type="ECO:0000313" key="9">
    <source>
        <dbReference type="EnsemblMetazoa" id="XP_003391687.2"/>
    </source>
</evidence>
<dbReference type="InterPro" id="IPR011701">
    <property type="entry name" value="MFS"/>
</dbReference>
<dbReference type="GeneID" id="100635089"/>
<dbReference type="Pfam" id="PF07690">
    <property type="entry name" value="MFS_1"/>
    <property type="match status" value="1"/>
</dbReference>
<dbReference type="InterPro" id="IPR044770">
    <property type="entry name" value="MFS_spinster-like"/>
</dbReference>
<evidence type="ECO:0000256" key="6">
    <source>
        <dbReference type="ARBA" id="ARBA00024338"/>
    </source>
</evidence>
<feature type="transmembrane region" description="Helical" evidence="7">
    <location>
        <begin position="120"/>
        <end position="138"/>
    </location>
</feature>
<feature type="transmembrane region" description="Helical" evidence="7">
    <location>
        <begin position="244"/>
        <end position="265"/>
    </location>
</feature>
<feature type="transmembrane region" description="Helical" evidence="7">
    <location>
        <begin position="92"/>
        <end position="113"/>
    </location>
</feature>
<dbReference type="GO" id="GO:0016020">
    <property type="term" value="C:membrane"/>
    <property type="evidence" value="ECO:0007669"/>
    <property type="project" value="UniProtKB-SubCell"/>
</dbReference>
<dbReference type="PANTHER" id="PTHR23505">
    <property type="entry name" value="SPINSTER"/>
    <property type="match status" value="1"/>
</dbReference>
<dbReference type="InterPro" id="IPR020846">
    <property type="entry name" value="MFS_dom"/>
</dbReference>
<evidence type="ECO:0000256" key="2">
    <source>
        <dbReference type="ARBA" id="ARBA00022448"/>
    </source>
</evidence>
<sequence>NNCSDYQTNRDKCLLDEDCSWDYSATSVYYQILAGPAFIVTFAISSLLTGLLLSLYTLKRTLLLSICALTWSVLTGLSGFCNQYWELLLTRIGLGIFQAACTPLAGSIMSDIFEEKNRGVALGFYSWGVYFGYGLAFASDFIIKSYGWRWGFWSASILSTIVSFLSLLTVREPIRRNDKNNGRLLKKKPYFKILKQVLKSYMQLPLLLLCIGAGLRQGGGLVWAYNAKAYFRKLHCDTTGVGTYLSWVPVVGGTVGVFAGGMISDGLVRRLGTRSRLIVLVTCCFLAAPFLFGTLYLSPPWAFLSLLFSYITGEMWFGVAIAVAMEMVPHEIASSGLALYLFVINIIGGNINLVLPSLQTLTSLQTAMAILFPGSYLMAGSFFLLAGILLSCRSKRSSSSYEINEKAALIIQDDDDKTNVDLFTESEEI</sequence>
<accession>A0AAN0IJC9</accession>
<feature type="transmembrane region" description="Helical" evidence="7">
    <location>
        <begin position="62"/>
        <end position="80"/>
    </location>
</feature>